<dbReference type="CDD" id="cd06222">
    <property type="entry name" value="RNase_H_like"/>
    <property type="match status" value="1"/>
</dbReference>
<gene>
    <name evidence="1" type="ORF">glysoja_029679</name>
</gene>
<reference evidence="1" key="1">
    <citation type="submission" date="2014-07" db="EMBL/GenBank/DDBJ databases">
        <title>Identification of a novel salt tolerance gene in wild soybean by whole-genome sequencing.</title>
        <authorList>
            <person name="Lam H.-M."/>
            <person name="Qi X."/>
            <person name="Li M.-W."/>
            <person name="Liu X."/>
            <person name="Xie M."/>
            <person name="Ni M."/>
            <person name="Xu X."/>
        </authorList>
    </citation>
    <scope>NUCLEOTIDE SEQUENCE [LARGE SCALE GENOMIC DNA]</scope>
    <source>
        <tissue evidence="1">Root</tissue>
    </source>
</reference>
<accession>A0A0B2RGT8</accession>
<dbReference type="Proteomes" id="UP000053555">
    <property type="component" value="Unassembled WGS sequence"/>
</dbReference>
<sequence length="358" mass="39387">MSCKINSLSSPIPCKLYTKKPRLRRTNTILFSFSSSEKQQKTISTSTSIEAYTVSFKTEKGCKLGISRYPDFEYDAEGGMGTGVGAKVTENNNPANNDLPVSFDLETLYIPPLTSSTTKFLGFPLPPFLKIDIVPEAFHGSINQESGKVDLEFKAKFLFSAGSLYKAPPLMVKTVLTSEETKGTMRSGRGKRLDKEGKCRLVGVATIDPIDDFFMNSFLGLPTECLAELKAPWEGIRKQWLNYVETATHSLEHPKQTLEIMIKWQPPSQGWFSINTDDKVQGQDGIVGCGGLIRDANGHVCGFAKTNKLVLDLHCGAYEGLCMAQNRGLTAVGLKMDAQTVSQSLERTQEGCSSRRVV</sequence>
<protein>
    <recommendedName>
        <fullName evidence="2">RNase H type-1 domain-containing protein</fullName>
    </recommendedName>
</protein>
<evidence type="ECO:0008006" key="2">
    <source>
        <dbReference type="Google" id="ProtNLM"/>
    </source>
</evidence>
<dbReference type="PANTHER" id="PTHR35320:SF1">
    <property type="entry name" value="ATP-DEPENDENT CLP PROTEASE ATP-BINDING SUBUNIT"/>
    <property type="match status" value="1"/>
</dbReference>
<name>A0A0B2RGT8_GLYSO</name>
<evidence type="ECO:0000313" key="1">
    <source>
        <dbReference type="EMBL" id="KHN31544.1"/>
    </source>
</evidence>
<dbReference type="AlphaFoldDB" id="A0A0B2RGT8"/>
<dbReference type="EMBL" id="KN651037">
    <property type="protein sequence ID" value="KHN31544.1"/>
    <property type="molecule type" value="Genomic_DNA"/>
</dbReference>
<dbReference type="InterPro" id="IPR044730">
    <property type="entry name" value="RNase_H-like_dom_plant"/>
</dbReference>
<dbReference type="PANTHER" id="PTHR35320">
    <property type="entry name" value="ATP-DEPENDENT CLP PROTEASE ATP-BINDING SUBUNIT"/>
    <property type="match status" value="1"/>
</dbReference>
<organism evidence="1">
    <name type="scientific">Glycine soja</name>
    <name type="common">Wild soybean</name>
    <dbReference type="NCBI Taxonomy" id="3848"/>
    <lineage>
        <taxon>Eukaryota</taxon>
        <taxon>Viridiplantae</taxon>
        <taxon>Streptophyta</taxon>
        <taxon>Embryophyta</taxon>
        <taxon>Tracheophyta</taxon>
        <taxon>Spermatophyta</taxon>
        <taxon>Magnoliopsida</taxon>
        <taxon>eudicotyledons</taxon>
        <taxon>Gunneridae</taxon>
        <taxon>Pentapetalae</taxon>
        <taxon>rosids</taxon>
        <taxon>fabids</taxon>
        <taxon>Fabales</taxon>
        <taxon>Fabaceae</taxon>
        <taxon>Papilionoideae</taxon>
        <taxon>50 kb inversion clade</taxon>
        <taxon>NPAAA clade</taxon>
        <taxon>indigoferoid/millettioid clade</taxon>
        <taxon>Phaseoleae</taxon>
        <taxon>Glycine</taxon>
        <taxon>Glycine subgen. Soja</taxon>
    </lineage>
</organism>
<proteinExistence type="predicted"/>